<feature type="domain" description="C2H2-type" evidence="3">
    <location>
        <begin position="96"/>
        <end position="123"/>
    </location>
</feature>
<organism evidence="4 5">
    <name type="scientific">Orchesella dallaii</name>
    <dbReference type="NCBI Taxonomy" id="48710"/>
    <lineage>
        <taxon>Eukaryota</taxon>
        <taxon>Metazoa</taxon>
        <taxon>Ecdysozoa</taxon>
        <taxon>Arthropoda</taxon>
        <taxon>Hexapoda</taxon>
        <taxon>Collembola</taxon>
        <taxon>Entomobryomorpha</taxon>
        <taxon>Entomobryoidea</taxon>
        <taxon>Orchesellidae</taxon>
        <taxon>Orchesellinae</taxon>
        <taxon>Orchesella</taxon>
    </lineage>
</organism>
<keyword evidence="1" id="KW-0479">Metal-binding</keyword>
<evidence type="ECO:0000259" key="3">
    <source>
        <dbReference type="PROSITE" id="PS50157"/>
    </source>
</evidence>
<keyword evidence="1" id="KW-0863">Zinc-finger</keyword>
<feature type="region of interest" description="Disordered" evidence="2">
    <location>
        <begin position="265"/>
        <end position="344"/>
    </location>
</feature>
<sequence>MNQQENTVLEKEGSTELIPNPKSLESTTKCVSILPSTNTTDSPTDPQTPSEPAPTSSQSQTDSSNSGSSSGEVIKRFQTFKRASIYFNRVRKVPSFHCLICKRSFVTLILFEEHQRLHNEEKGLLLSQHQETIGPFYQPAYDDTQSNPKIRWISRHFERSHKGLTVEEDLSLLDPFSEEISSNKVKVDFSPRFRDRFVCRFCPCHPTFNKESDFEAHNRRAHPLSNGKDEEDENGVSFQLPPCGFCLVIQDLIERIHIGVPKPPLLTRKENHWHPNPFCITPSKSRSTTPSEDDSPPHSPPPCSSTSNSDYEEVASTSDTNSQQEEVPVTEEPNNDSNQDEAVDEDEIYQERLVEVGKRKFNGVEVLQLASSLEAKPNQEFFKCSICSFILPILKRTGKIKSFVKLKKHIRKMHKEKAHIVPKRKGHRHPPEQKIALPKRVKVLPRKFLDFELELPKVIAKASPPKDRPQVEEQPEIIVKVENEEKTEKVCDICGRPVTNNKWTDVILHKFSHMNNEERKAALERGEGGHLNGLLMSSLKRTVKGKAVPNDQQEGGDTEGQSKSNPPTCKWRYSWTTMHARKIMESYKKINPGGGGGQGHDEKQDEGDSKEEGYDWRKDTTEIAAVMNGVLAKVILAPPRKKETALEVEEGN</sequence>
<accession>A0ABP1RCV2</accession>
<protein>
    <recommendedName>
        <fullName evidence="3">C2H2-type domain-containing protein</fullName>
    </recommendedName>
</protein>
<keyword evidence="5" id="KW-1185">Reference proteome</keyword>
<feature type="domain" description="C2H2-type" evidence="3">
    <location>
        <begin position="197"/>
        <end position="222"/>
    </location>
</feature>
<reference evidence="4 5" key="1">
    <citation type="submission" date="2024-08" db="EMBL/GenBank/DDBJ databases">
        <authorList>
            <person name="Cucini C."/>
            <person name="Frati F."/>
        </authorList>
    </citation>
    <scope>NUCLEOTIDE SEQUENCE [LARGE SCALE GENOMIC DNA]</scope>
</reference>
<dbReference type="SMART" id="SM00355">
    <property type="entry name" value="ZnF_C2H2"/>
    <property type="match status" value="4"/>
</dbReference>
<dbReference type="EMBL" id="CAXLJM020000071">
    <property type="protein sequence ID" value="CAL8126170.1"/>
    <property type="molecule type" value="Genomic_DNA"/>
</dbReference>
<feature type="region of interest" description="Disordered" evidence="2">
    <location>
        <begin position="588"/>
        <end position="615"/>
    </location>
</feature>
<feature type="compositionally biased region" description="Polar residues" evidence="2">
    <location>
        <begin position="315"/>
        <end position="325"/>
    </location>
</feature>
<evidence type="ECO:0000256" key="1">
    <source>
        <dbReference type="PROSITE-ProRule" id="PRU00042"/>
    </source>
</evidence>
<dbReference type="PROSITE" id="PS50157">
    <property type="entry name" value="ZINC_FINGER_C2H2_2"/>
    <property type="match status" value="2"/>
</dbReference>
<dbReference type="InterPro" id="IPR013087">
    <property type="entry name" value="Znf_C2H2_type"/>
</dbReference>
<evidence type="ECO:0000313" key="5">
    <source>
        <dbReference type="Proteomes" id="UP001642540"/>
    </source>
</evidence>
<feature type="compositionally biased region" description="Basic and acidic residues" evidence="2">
    <location>
        <begin position="599"/>
        <end position="615"/>
    </location>
</feature>
<dbReference type="PROSITE" id="PS00028">
    <property type="entry name" value="ZINC_FINGER_C2H2_1"/>
    <property type="match status" value="2"/>
</dbReference>
<proteinExistence type="predicted"/>
<keyword evidence="1" id="KW-0862">Zinc</keyword>
<name>A0ABP1RCV2_9HEXA</name>
<gene>
    <name evidence="4" type="ORF">ODALV1_LOCUS21299</name>
</gene>
<dbReference type="Proteomes" id="UP001642540">
    <property type="component" value="Unassembled WGS sequence"/>
</dbReference>
<evidence type="ECO:0000313" key="4">
    <source>
        <dbReference type="EMBL" id="CAL8126170.1"/>
    </source>
</evidence>
<feature type="compositionally biased region" description="Polar residues" evidence="2">
    <location>
        <begin position="550"/>
        <end position="567"/>
    </location>
</feature>
<feature type="region of interest" description="Disordered" evidence="2">
    <location>
        <begin position="1"/>
        <end position="71"/>
    </location>
</feature>
<evidence type="ECO:0000256" key="2">
    <source>
        <dbReference type="SAM" id="MobiDB-lite"/>
    </source>
</evidence>
<comment type="caution">
    <text evidence="4">The sequence shown here is derived from an EMBL/GenBank/DDBJ whole genome shotgun (WGS) entry which is preliminary data.</text>
</comment>
<feature type="compositionally biased region" description="Low complexity" evidence="2">
    <location>
        <begin position="35"/>
        <end position="71"/>
    </location>
</feature>
<feature type="region of interest" description="Disordered" evidence="2">
    <location>
        <begin position="544"/>
        <end position="570"/>
    </location>
</feature>